<gene>
    <name evidence="1" type="ORF">UFOPK1726_00696</name>
</gene>
<dbReference type="AlphaFoldDB" id="A0A6J6ERG9"/>
<reference evidence="1" key="1">
    <citation type="submission" date="2020-05" db="EMBL/GenBank/DDBJ databases">
        <authorList>
            <person name="Chiriac C."/>
            <person name="Salcher M."/>
            <person name="Ghai R."/>
            <person name="Kavagutti S V."/>
        </authorList>
    </citation>
    <scope>NUCLEOTIDE SEQUENCE</scope>
</reference>
<accession>A0A6J6ERG9</accession>
<name>A0A6J6ERG9_9ZZZZ</name>
<organism evidence="1">
    <name type="scientific">freshwater metagenome</name>
    <dbReference type="NCBI Taxonomy" id="449393"/>
    <lineage>
        <taxon>unclassified sequences</taxon>
        <taxon>metagenomes</taxon>
        <taxon>ecological metagenomes</taxon>
    </lineage>
</organism>
<evidence type="ECO:0000313" key="1">
    <source>
        <dbReference type="EMBL" id="CAB4577985.1"/>
    </source>
</evidence>
<protein>
    <submittedName>
        <fullName evidence="1">Unannotated protein</fullName>
    </submittedName>
</protein>
<sequence length="105" mass="11780">MEKVIRDGKVAVLVSHGSGAGWYSWNGKHQELLFHPKIVELVEQNKHSEITEQLCQELLGTDEYICVLGVDGLLIHWLPIGTAFEIEEYHGDESLRTIADLVLVA</sequence>
<proteinExistence type="predicted"/>
<dbReference type="EMBL" id="CAEZTT010000072">
    <property type="protein sequence ID" value="CAB4577985.1"/>
    <property type="molecule type" value="Genomic_DNA"/>
</dbReference>